<accession>A0AAW1P5K7</accession>
<proteinExistence type="predicted"/>
<gene>
    <name evidence="1" type="ORF">WJX72_002608</name>
</gene>
<organism evidence="1 2">
    <name type="scientific">[Myrmecia] bisecta</name>
    <dbReference type="NCBI Taxonomy" id="41462"/>
    <lineage>
        <taxon>Eukaryota</taxon>
        <taxon>Viridiplantae</taxon>
        <taxon>Chlorophyta</taxon>
        <taxon>core chlorophytes</taxon>
        <taxon>Trebouxiophyceae</taxon>
        <taxon>Trebouxiales</taxon>
        <taxon>Trebouxiaceae</taxon>
        <taxon>Myrmecia</taxon>
    </lineage>
</organism>
<dbReference type="Proteomes" id="UP001489004">
    <property type="component" value="Unassembled WGS sequence"/>
</dbReference>
<evidence type="ECO:0000313" key="1">
    <source>
        <dbReference type="EMBL" id="KAK9805155.1"/>
    </source>
</evidence>
<sequence>MEVVVVTPAKKAAETKPTLKAAVTASGVSVEDLTVEEVAATPLKKPAAKTKATRKATASHIVIDLVAAEKPAGKGVKAAGKRAAAGTAQATPKKAKGVAAKAASLLEAQEAADKAGYAAAAAATGAKAKIGQRTVVNKNTTTTYPVYQPATPVKRQSKVKHRVNV</sequence>
<evidence type="ECO:0000313" key="2">
    <source>
        <dbReference type="Proteomes" id="UP001489004"/>
    </source>
</evidence>
<keyword evidence="2" id="KW-1185">Reference proteome</keyword>
<dbReference type="AlphaFoldDB" id="A0AAW1P5K7"/>
<name>A0AAW1P5K7_9CHLO</name>
<protein>
    <submittedName>
        <fullName evidence="1">Uncharacterized protein</fullName>
    </submittedName>
</protein>
<dbReference type="EMBL" id="JALJOR010000016">
    <property type="protein sequence ID" value="KAK9805155.1"/>
    <property type="molecule type" value="Genomic_DNA"/>
</dbReference>
<reference evidence="1 2" key="1">
    <citation type="journal article" date="2024" name="Nat. Commun.">
        <title>Phylogenomics reveals the evolutionary origins of lichenization in chlorophyte algae.</title>
        <authorList>
            <person name="Puginier C."/>
            <person name="Libourel C."/>
            <person name="Otte J."/>
            <person name="Skaloud P."/>
            <person name="Haon M."/>
            <person name="Grisel S."/>
            <person name="Petersen M."/>
            <person name="Berrin J.G."/>
            <person name="Delaux P.M."/>
            <person name="Dal Grande F."/>
            <person name="Keller J."/>
        </authorList>
    </citation>
    <scope>NUCLEOTIDE SEQUENCE [LARGE SCALE GENOMIC DNA]</scope>
    <source>
        <strain evidence="1 2">SAG 2043</strain>
    </source>
</reference>
<comment type="caution">
    <text evidence="1">The sequence shown here is derived from an EMBL/GenBank/DDBJ whole genome shotgun (WGS) entry which is preliminary data.</text>
</comment>